<organism evidence="2 3">
    <name type="scientific">Pelobates cultripes</name>
    <name type="common">Western spadefoot toad</name>
    <dbReference type="NCBI Taxonomy" id="61616"/>
    <lineage>
        <taxon>Eukaryota</taxon>
        <taxon>Metazoa</taxon>
        <taxon>Chordata</taxon>
        <taxon>Craniata</taxon>
        <taxon>Vertebrata</taxon>
        <taxon>Euteleostomi</taxon>
        <taxon>Amphibia</taxon>
        <taxon>Batrachia</taxon>
        <taxon>Anura</taxon>
        <taxon>Pelobatoidea</taxon>
        <taxon>Pelobatidae</taxon>
        <taxon>Pelobates</taxon>
    </lineage>
</organism>
<feature type="compositionally biased region" description="Polar residues" evidence="1">
    <location>
        <begin position="103"/>
        <end position="112"/>
    </location>
</feature>
<evidence type="ECO:0000313" key="3">
    <source>
        <dbReference type="Proteomes" id="UP001295444"/>
    </source>
</evidence>
<evidence type="ECO:0000256" key="1">
    <source>
        <dbReference type="SAM" id="MobiDB-lite"/>
    </source>
</evidence>
<keyword evidence="3" id="KW-1185">Reference proteome</keyword>
<accession>A0AAD1VRB2</accession>
<dbReference type="Proteomes" id="UP001295444">
    <property type="component" value="Chromosome 02"/>
</dbReference>
<evidence type="ECO:0000313" key="2">
    <source>
        <dbReference type="EMBL" id="CAH2251676.1"/>
    </source>
</evidence>
<feature type="region of interest" description="Disordered" evidence="1">
    <location>
        <begin position="132"/>
        <end position="184"/>
    </location>
</feature>
<dbReference type="AlphaFoldDB" id="A0AAD1VRB2"/>
<feature type="compositionally biased region" description="Polar residues" evidence="1">
    <location>
        <begin position="133"/>
        <end position="144"/>
    </location>
</feature>
<protein>
    <submittedName>
        <fullName evidence="2">Uncharacterized protein</fullName>
    </submittedName>
</protein>
<feature type="region of interest" description="Disordered" evidence="1">
    <location>
        <begin position="42"/>
        <end position="67"/>
    </location>
</feature>
<gene>
    <name evidence="2" type="ORF">PECUL_23A008953</name>
</gene>
<dbReference type="EMBL" id="OW240913">
    <property type="protein sequence ID" value="CAH2251676.1"/>
    <property type="molecule type" value="Genomic_DNA"/>
</dbReference>
<reference evidence="2" key="1">
    <citation type="submission" date="2022-03" db="EMBL/GenBank/DDBJ databases">
        <authorList>
            <person name="Alioto T."/>
            <person name="Alioto T."/>
            <person name="Gomez Garrido J."/>
        </authorList>
    </citation>
    <scope>NUCLEOTIDE SEQUENCE</scope>
</reference>
<feature type="region of interest" description="Disordered" evidence="1">
    <location>
        <begin position="90"/>
        <end position="112"/>
    </location>
</feature>
<proteinExistence type="predicted"/>
<feature type="compositionally biased region" description="Basic and acidic residues" evidence="1">
    <location>
        <begin position="156"/>
        <end position="171"/>
    </location>
</feature>
<sequence length="184" mass="20668">MAERTSNFTTEAYLAASQAWLNLIFDKFWAQLAARQMVTPQPVQHTAEPEKSQTYLHSPAKRPKPPSTQINLWRSRKKLQKLKIHTPVSPWRLAKPGGKHMAVNSTDKGQANGTLTPTTHKMADLCAGAPRGTQAQYSLTPSRKVQTRKTPTHCRANHDLPTDWASDERVRSRGRSFGMSQQGR</sequence>
<name>A0AAD1VRB2_PELCU</name>